<name>W7HQR5_9PEZI</name>
<dbReference type="Gene3D" id="1.25.40.10">
    <property type="entry name" value="Tetratricopeptide repeat domain"/>
    <property type="match status" value="1"/>
</dbReference>
<protein>
    <recommendedName>
        <fullName evidence="2">SET domain-containing protein</fullName>
    </recommendedName>
</protein>
<sequence length="889" mass="101948">MSTPTYHDQDRAKILVTATLRVGEQLEAAALSFGERNPFTSKEDIARSHERCKEVSYEAFKIEHSPCRVLPDFREPANPSIPIDKLKKIHAKDLIVGKHHKGCYLKVRLVEMTMRIDLSIQSAFEDEQGSYGLVRFYYREEDTPPDEHLPYGYIVIIRDPFLWGSGQCDAFFVRVDHPHDVQYLYPWDDTSEKLIPSIWKTSYTLNMPQLEDLLKLADIYYHGGEYHAAIQRYNCAESKASKLDPKEPGLAKVLAEIYYGRAGVYVKLRQHLLARPDVDRILKSTPNCEVGLHLQSLRYYYTGKYELCQEAVNKALPMKEPSLFMSQDLFRRAKERHEEVKHGIYNWKGMRHKASGVYLDLDHADYTHPVKLKKTPKGRRVFTTRDIKRGDLLMAVKAIAIVPLEDNNCCLEVSCRDGTFDAEFGVGAHLTQEVIECLNKHPPDFYEKTICLMEDGGYTTCAYRLPDGTKVPDAFHIEEIRRRNCINISNLPLYNPHNSSYLQLGNMPLTRITTYHSGLWFLPSFLRHSCIPNAHRTVIGDMMIIRAGRDIPRDTKITIGTTTQSSWEYPLTKFVCTCPVHAYDVNVPNPPDIEQAIERAALWQEFTVHCHRLEQARKHPEKWVKLKIFDILPEMLTKLVSIQKLLPPPSELPQIQIAHRFRYIAGAYYGSGQRRHASCAYYKVLDCMGVEFYILEIADRVVFKKKGQSSEDLLHTYRDLAGLSTTPGIKRAWHNASVEMYEILYGERTSYSSVVQIIPFVEAKEPCLCVGIDNVMKTDISELKKKLGIDLAVETEWISTPDALAMTSIMNLGAQRSWIKTLEADITETKFGARGEGALGWIEEKATTRARRKLEEQKAESEKLLEGAREKEKGHPKDRAKENRKERDA</sequence>
<feature type="region of interest" description="Disordered" evidence="1">
    <location>
        <begin position="848"/>
        <end position="889"/>
    </location>
</feature>
<reference evidence="3 4" key="1">
    <citation type="submission" date="2013-05" db="EMBL/GenBank/DDBJ databases">
        <title>Drechslerella stenobrocha genome reveals carnivorous origination and mechanical trapping mechanism of predatory fungi.</title>
        <authorList>
            <person name="Liu X."/>
            <person name="Zhang W."/>
            <person name="Liu K."/>
        </authorList>
    </citation>
    <scope>NUCLEOTIDE SEQUENCE [LARGE SCALE GENOMIC DNA]</scope>
    <source>
        <strain evidence="3 4">248</strain>
    </source>
</reference>
<dbReference type="PROSITE" id="PS50280">
    <property type="entry name" value="SET"/>
    <property type="match status" value="1"/>
</dbReference>
<dbReference type="Pfam" id="PF00856">
    <property type="entry name" value="SET"/>
    <property type="match status" value="1"/>
</dbReference>
<dbReference type="SUPFAM" id="SSF48452">
    <property type="entry name" value="TPR-like"/>
    <property type="match status" value="1"/>
</dbReference>
<dbReference type="AlphaFoldDB" id="W7HQR5"/>
<evidence type="ECO:0000256" key="1">
    <source>
        <dbReference type="SAM" id="MobiDB-lite"/>
    </source>
</evidence>
<dbReference type="EMBL" id="KI966427">
    <property type="protein sequence ID" value="EWC45469.1"/>
    <property type="molecule type" value="Genomic_DNA"/>
</dbReference>
<dbReference type="Proteomes" id="UP000024837">
    <property type="component" value="Unassembled WGS sequence"/>
</dbReference>
<dbReference type="InterPro" id="IPR011990">
    <property type="entry name" value="TPR-like_helical_dom_sf"/>
</dbReference>
<dbReference type="InterPro" id="IPR001214">
    <property type="entry name" value="SET_dom"/>
</dbReference>
<dbReference type="PANTHER" id="PTHR47643:SF2">
    <property type="entry name" value="TPR DOMAIN PROTEIN (AFU_ORTHOLOGUE AFUA_5G12710)"/>
    <property type="match status" value="1"/>
</dbReference>
<dbReference type="InterPro" id="IPR053209">
    <property type="entry name" value="Gramillin-biosynth_MTr"/>
</dbReference>
<feature type="domain" description="SET" evidence="2">
    <location>
        <begin position="368"/>
        <end position="562"/>
    </location>
</feature>
<dbReference type="SUPFAM" id="SSF82199">
    <property type="entry name" value="SET domain"/>
    <property type="match status" value="1"/>
</dbReference>
<dbReference type="OrthoDB" id="438641at2759"/>
<evidence type="ECO:0000313" key="4">
    <source>
        <dbReference type="Proteomes" id="UP000024837"/>
    </source>
</evidence>
<dbReference type="HOGENOM" id="CLU_324656_0_0_1"/>
<organism evidence="3 4">
    <name type="scientific">Drechslerella stenobrocha 248</name>
    <dbReference type="NCBI Taxonomy" id="1043628"/>
    <lineage>
        <taxon>Eukaryota</taxon>
        <taxon>Fungi</taxon>
        <taxon>Dikarya</taxon>
        <taxon>Ascomycota</taxon>
        <taxon>Pezizomycotina</taxon>
        <taxon>Orbiliomycetes</taxon>
        <taxon>Orbiliales</taxon>
        <taxon>Orbiliaceae</taxon>
        <taxon>Drechslerella</taxon>
    </lineage>
</organism>
<keyword evidence="4" id="KW-1185">Reference proteome</keyword>
<proteinExistence type="predicted"/>
<dbReference type="InterPro" id="IPR046341">
    <property type="entry name" value="SET_dom_sf"/>
</dbReference>
<gene>
    <name evidence="3" type="ORF">DRE_00868</name>
</gene>
<dbReference type="PANTHER" id="PTHR47643">
    <property type="entry name" value="TPR DOMAIN PROTEIN (AFU_ORTHOLOGUE AFUA_5G12710)"/>
    <property type="match status" value="1"/>
</dbReference>
<dbReference type="Gene3D" id="2.170.270.10">
    <property type="entry name" value="SET domain"/>
    <property type="match status" value="1"/>
</dbReference>
<accession>W7HQR5</accession>
<evidence type="ECO:0000259" key="2">
    <source>
        <dbReference type="PROSITE" id="PS50280"/>
    </source>
</evidence>
<evidence type="ECO:0000313" key="3">
    <source>
        <dbReference type="EMBL" id="EWC45469.1"/>
    </source>
</evidence>